<dbReference type="Pfam" id="PF02080">
    <property type="entry name" value="TrkA_C"/>
    <property type="match status" value="2"/>
</dbReference>
<dbReference type="InterPro" id="IPR006036">
    <property type="entry name" value="K_uptake_TrkA"/>
</dbReference>
<dbReference type="InterPro" id="IPR036721">
    <property type="entry name" value="RCK_C_sf"/>
</dbReference>
<dbReference type="GO" id="GO:0015079">
    <property type="term" value="F:potassium ion transmembrane transporter activity"/>
    <property type="evidence" value="ECO:0007669"/>
    <property type="project" value="InterPro"/>
</dbReference>
<dbReference type="NCBIfam" id="NF007030">
    <property type="entry name" value="PRK09496.1-1"/>
    <property type="match status" value="1"/>
</dbReference>
<feature type="domain" description="RCK N-terminal" evidence="7">
    <location>
        <begin position="1"/>
        <end position="124"/>
    </location>
</feature>
<dbReference type="NCBIfam" id="NF007031">
    <property type="entry name" value="PRK09496.1-2"/>
    <property type="match status" value="1"/>
</dbReference>
<evidence type="ECO:0000256" key="6">
    <source>
        <dbReference type="ARBA" id="ARBA00023065"/>
    </source>
</evidence>
<dbReference type="Proteomes" id="UP000305131">
    <property type="component" value="Unassembled WGS sequence"/>
</dbReference>
<dbReference type="SUPFAM" id="SSF51735">
    <property type="entry name" value="NAD(P)-binding Rossmann-fold domains"/>
    <property type="match status" value="2"/>
</dbReference>
<feature type="domain" description="RCK C-terminal" evidence="8">
    <location>
        <begin position="372"/>
        <end position="453"/>
    </location>
</feature>
<organism evidence="9 10">
    <name type="scientific">Xanthobacter autotrophicus</name>
    <dbReference type="NCBI Taxonomy" id="280"/>
    <lineage>
        <taxon>Bacteria</taxon>
        <taxon>Pseudomonadati</taxon>
        <taxon>Pseudomonadota</taxon>
        <taxon>Alphaproteobacteria</taxon>
        <taxon>Hyphomicrobiales</taxon>
        <taxon>Xanthobacteraceae</taxon>
        <taxon>Xanthobacter</taxon>
    </lineage>
</organism>
<reference evidence="9 10" key="1">
    <citation type="submission" date="2019-05" db="EMBL/GenBank/DDBJ databases">
        <authorList>
            <person name="Zhou X."/>
        </authorList>
    </citation>
    <scope>NUCLEOTIDE SEQUENCE [LARGE SCALE GENOMIC DNA]</scope>
    <source>
        <strain evidence="9 10">DSM 432</strain>
    </source>
</reference>
<dbReference type="SUPFAM" id="SSF116726">
    <property type="entry name" value="TrkA C-terminal domain-like"/>
    <property type="match status" value="2"/>
</dbReference>
<dbReference type="NCBIfam" id="NF007032">
    <property type="entry name" value="PRK09496.1-4"/>
    <property type="match status" value="1"/>
</dbReference>
<dbReference type="InterPro" id="IPR050721">
    <property type="entry name" value="Trk_Ktr_HKT_K-transport"/>
</dbReference>
<gene>
    <name evidence="9" type="primary">trkA</name>
    <name evidence="9" type="ORF">FBQ73_05455</name>
</gene>
<dbReference type="PROSITE" id="PS51201">
    <property type="entry name" value="RCK_N"/>
    <property type="match status" value="2"/>
</dbReference>
<evidence type="ECO:0000313" key="9">
    <source>
        <dbReference type="EMBL" id="TLX43567.1"/>
    </source>
</evidence>
<dbReference type="RefSeq" id="WP_138398485.1">
    <property type="nucleotide sequence ID" value="NZ_JBAFVI010000001.1"/>
</dbReference>
<keyword evidence="3" id="KW-0633">Potassium transport</keyword>
<evidence type="ECO:0000259" key="7">
    <source>
        <dbReference type="PROSITE" id="PS51201"/>
    </source>
</evidence>
<dbReference type="OrthoDB" id="9775180at2"/>
<accession>A0A6C1KIW9</accession>
<name>A0A6C1KIW9_XANAU</name>
<dbReference type="Pfam" id="PF02254">
    <property type="entry name" value="TrkA_N"/>
    <property type="match status" value="2"/>
</dbReference>
<keyword evidence="2" id="KW-0813">Transport</keyword>
<sequence>MKVVICGAGQVGFGIAERLAGEQNDVSIIDASPRRIQMVTEQLDVRGVVGQGSHPDVLARAGIEQADMLIAVTLHDEVNMVACQVGHALFNVPTKVARIRAQTYLAPEWRDLFSRDQLPIDVIISPEVEVGEMVLRRLSLPGATDTVSFSDGAVQVVGVLCGEDCPVVDTPLNQLTQLFPDMPATIVAVSRNGKTLVPRSNDQLAVGDIVYFVAQADQVQRGLSLFGHDEVPGQRIVIAGGGNIGYYVASELERRNAAARVKLIEFSRERAQTIAEVLSRTVVLNGDTLERAILDEAGVREADTMIALTNDDRINILSCLLAKQIGAKRILALLNEQGYATFARGLGIDAHVNPRQITVSKVLQHVRRGRIRGVHALLDGSGEMIEAEALETSPLVGKPLKDLDLLEGLRIGAIVRNGQVLLPRGDFVVRAHDRVVLFALADRIKRVEQLFRVALEFF</sequence>
<dbReference type="GO" id="GO:0005886">
    <property type="term" value="C:plasma membrane"/>
    <property type="evidence" value="ECO:0007669"/>
    <property type="project" value="InterPro"/>
</dbReference>
<evidence type="ECO:0000256" key="5">
    <source>
        <dbReference type="ARBA" id="ARBA00023027"/>
    </source>
</evidence>
<dbReference type="GeneID" id="95772907"/>
<comment type="caution">
    <text evidence="9">The sequence shown here is derived from an EMBL/GenBank/DDBJ whole genome shotgun (WGS) entry which is preliminary data.</text>
</comment>
<evidence type="ECO:0000259" key="8">
    <source>
        <dbReference type="PROSITE" id="PS51202"/>
    </source>
</evidence>
<dbReference type="PANTHER" id="PTHR43833:SF5">
    <property type="entry name" value="TRK SYSTEM POTASSIUM UPTAKE PROTEIN TRKA"/>
    <property type="match status" value="1"/>
</dbReference>
<dbReference type="NCBIfam" id="NF007039">
    <property type="entry name" value="PRK09496.3-2"/>
    <property type="match status" value="1"/>
</dbReference>
<keyword evidence="6" id="KW-0406">Ion transport</keyword>
<dbReference type="EMBL" id="VAUP01000015">
    <property type="protein sequence ID" value="TLX43567.1"/>
    <property type="molecule type" value="Genomic_DNA"/>
</dbReference>
<dbReference type="PRINTS" id="PR00335">
    <property type="entry name" value="KUPTAKETRKA"/>
</dbReference>
<evidence type="ECO:0000256" key="2">
    <source>
        <dbReference type="ARBA" id="ARBA00022448"/>
    </source>
</evidence>
<keyword evidence="5" id="KW-0520">NAD</keyword>
<dbReference type="Gene3D" id="3.30.70.1450">
    <property type="entry name" value="Regulator of K+ conductance, C-terminal domain"/>
    <property type="match status" value="2"/>
</dbReference>
<dbReference type="InterPro" id="IPR036291">
    <property type="entry name" value="NAD(P)-bd_dom_sf"/>
</dbReference>
<feature type="domain" description="RCK N-terminal" evidence="7">
    <location>
        <begin position="233"/>
        <end position="353"/>
    </location>
</feature>
<dbReference type="PROSITE" id="PS51202">
    <property type="entry name" value="RCK_C"/>
    <property type="match status" value="2"/>
</dbReference>
<dbReference type="PANTHER" id="PTHR43833">
    <property type="entry name" value="POTASSIUM CHANNEL PROTEIN 2-RELATED-RELATED"/>
    <property type="match status" value="1"/>
</dbReference>
<dbReference type="AlphaFoldDB" id="A0A6C1KIW9"/>
<protein>
    <recommendedName>
        <fullName evidence="1">Trk system potassium uptake protein TrkA</fullName>
    </recommendedName>
</protein>
<evidence type="ECO:0000256" key="4">
    <source>
        <dbReference type="ARBA" id="ARBA00022958"/>
    </source>
</evidence>
<dbReference type="InterPro" id="IPR003148">
    <property type="entry name" value="RCK_N"/>
</dbReference>
<evidence type="ECO:0000256" key="3">
    <source>
        <dbReference type="ARBA" id="ARBA00022538"/>
    </source>
</evidence>
<dbReference type="InterPro" id="IPR006037">
    <property type="entry name" value="RCK_C"/>
</dbReference>
<keyword evidence="4" id="KW-0630">Potassium</keyword>
<dbReference type="Gene3D" id="3.40.50.720">
    <property type="entry name" value="NAD(P)-binding Rossmann-like Domain"/>
    <property type="match status" value="2"/>
</dbReference>
<evidence type="ECO:0000256" key="1">
    <source>
        <dbReference type="ARBA" id="ARBA00017378"/>
    </source>
</evidence>
<proteinExistence type="predicted"/>
<feature type="domain" description="RCK C-terminal" evidence="8">
    <location>
        <begin position="144"/>
        <end position="228"/>
    </location>
</feature>
<evidence type="ECO:0000313" key="10">
    <source>
        <dbReference type="Proteomes" id="UP000305131"/>
    </source>
</evidence>